<feature type="modified residue" description="N6-(pyridoxal phosphate)lysine" evidence="5">
    <location>
        <position position="38"/>
    </location>
</feature>
<dbReference type="AlphaFoldDB" id="A0A1X6ZKD9"/>
<keyword evidence="7" id="KW-0456">Lyase</keyword>
<evidence type="ECO:0000256" key="4">
    <source>
        <dbReference type="PIRSR" id="PIRSR006278-1"/>
    </source>
</evidence>
<accession>A0A1X6ZKD9</accession>
<feature type="active site" description="Nucleophile" evidence="4">
    <location>
        <position position="65"/>
    </location>
</feature>
<dbReference type="Pfam" id="PF00291">
    <property type="entry name" value="PALP"/>
    <property type="match status" value="1"/>
</dbReference>
<name>A0A1X6ZKD9_9RHOB</name>
<dbReference type="SUPFAM" id="SSF53686">
    <property type="entry name" value="Tryptophan synthase beta subunit-like PLP-dependent enzymes"/>
    <property type="match status" value="1"/>
</dbReference>
<dbReference type="PANTHER" id="PTHR43780:SF2">
    <property type="entry name" value="1-AMINOCYCLOPROPANE-1-CARBOXYLATE DEAMINASE-RELATED"/>
    <property type="match status" value="1"/>
</dbReference>
<dbReference type="RefSeq" id="WP_234999520.1">
    <property type="nucleotide sequence ID" value="NZ_FWFX01000008.1"/>
</dbReference>
<feature type="domain" description="Tryptophan synthase beta chain-like PALP" evidence="6">
    <location>
        <begin position="3"/>
        <end position="304"/>
    </location>
</feature>
<keyword evidence="8" id="KW-1185">Reference proteome</keyword>
<dbReference type="EMBL" id="FWFX01000008">
    <property type="protein sequence ID" value="SLN53311.1"/>
    <property type="molecule type" value="Genomic_DNA"/>
</dbReference>
<evidence type="ECO:0000313" key="7">
    <source>
        <dbReference type="EMBL" id="SLN53311.1"/>
    </source>
</evidence>
<comment type="cofactor">
    <cofactor evidence="1">
        <name>pyridoxal 5'-phosphate</name>
        <dbReference type="ChEBI" id="CHEBI:597326"/>
    </cofactor>
</comment>
<dbReference type="Gene3D" id="3.40.50.1100">
    <property type="match status" value="2"/>
</dbReference>
<evidence type="ECO:0000313" key="8">
    <source>
        <dbReference type="Proteomes" id="UP000193061"/>
    </source>
</evidence>
<protein>
    <submittedName>
        <fullName evidence="7">L-cysteate sulfo-lyase</fullName>
        <ecNumber evidence="7">4.4.1.25</ecNumber>
    </submittedName>
</protein>
<dbReference type="PANTHER" id="PTHR43780">
    <property type="entry name" value="1-AMINOCYCLOPROPANE-1-CARBOXYLATE DEAMINASE-RELATED"/>
    <property type="match status" value="1"/>
</dbReference>
<dbReference type="GO" id="GO:0034011">
    <property type="term" value="F:L-cysteate sulfo-lyase activity"/>
    <property type="evidence" value="ECO:0007669"/>
    <property type="project" value="UniProtKB-EC"/>
</dbReference>
<comment type="similarity">
    <text evidence="2">Belongs to the ACC deaminase/D-cysteine desulfhydrase family.</text>
</comment>
<dbReference type="InterPro" id="IPR036052">
    <property type="entry name" value="TrpB-like_PALP_sf"/>
</dbReference>
<dbReference type="EC" id="4.4.1.25" evidence="7"/>
<gene>
    <name evidence="7" type="primary">cuyA_2</name>
    <name evidence="7" type="ORF">ROA7450_02725</name>
</gene>
<evidence type="ECO:0000256" key="3">
    <source>
        <dbReference type="ARBA" id="ARBA00022898"/>
    </source>
</evidence>
<sequence>MGHLPTPLEPMPNLGAELGLDLWVKRDDCTGIGMGGNKVRQLEFYLGKAQEQRATQVLITGAVQSNFVRTTAAMAARLGMGCHIQLEERVPNPSTLYRENGNVLLSKLMGATLYSYPEGEDEAGADRRLGEIARKLEQTGEVPFIVPLSADQPPTGALGYVDAARELSEQAKDFDAIFIASGSALTHCGTLFGLRLIDDQTPVIGICVRRDAEQQTVRVRRRLNDLAQLIGCENPVRDQDIVLDDRALAPGYGKMSDDTQKAITLAANTEGQFLDPTYTGKVMAGLMKHAPVHRGQKVLFWHTGGQPAIFAYADAFGFSQT</sequence>
<dbReference type="GO" id="GO:0019148">
    <property type="term" value="F:D-cysteine desulfhydrase activity"/>
    <property type="evidence" value="ECO:0007669"/>
    <property type="project" value="TreeGrafter"/>
</dbReference>
<reference evidence="7 8" key="1">
    <citation type="submission" date="2017-03" db="EMBL/GenBank/DDBJ databases">
        <authorList>
            <person name="Afonso C.L."/>
            <person name="Miller P.J."/>
            <person name="Scott M.A."/>
            <person name="Spackman E."/>
            <person name="Goraichik I."/>
            <person name="Dimitrov K.M."/>
            <person name="Suarez D.L."/>
            <person name="Swayne D.E."/>
        </authorList>
    </citation>
    <scope>NUCLEOTIDE SEQUENCE [LARGE SCALE GENOMIC DNA]</scope>
    <source>
        <strain evidence="7 8">CECT 7450</strain>
    </source>
</reference>
<dbReference type="Proteomes" id="UP000193061">
    <property type="component" value="Unassembled WGS sequence"/>
</dbReference>
<evidence type="ECO:0000259" key="6">
    <source>
        <dbReference type="Pfam" id="PF00291"/>
    </source>
</evidence>
<evidence type="ECO:0000256" key="1">
    <source>
        <dbReference type="ARBA" id="ARBA00001933"/>
    </source>
</evidence>
<organism evidence="7 8">
    <name type="scientific">Roseovarius albus</name>
    <dbReference type="NCBI Taxonomy" id="1247867"/>
    <lineage>
        <taxon>Bacteria</taxon>
        <taxon>Pseudomonadati</taxon>
        <taxon>Pseudomonadota</taxon>
        <taxon>Alphaproteobacteria</taxon>
        <taxon>Rhodobacterales</taxon>
        <taxon>Roseobacteraceae</taxon>
        <taxon>Roseovarius</taxon>
    </lineage>
</organism>
<dbReference type="PIRSF" id="PIRSF006278">
    <property type="entry name" value="ACCD_DCysDesulf"/>
    <property type="match status" value="1"/>
</dbReference>
<dbReference type="InterPro" id="IPR001926">
    <property type="entry name" value="TrpB-like_PALP"/>
</dbReference>
<proteinExistence type="inferred from homology"/>
<evidence type="ECO:0000256" key="5">
    <source>
        <dbReference type="PIRSR" id="PIRSR006278-2"/>
    </source>
</evidence>
<keyword evidence="3 5" id="KW-0663">Pyridoxal phosphate</keyword>
<evidence type="ECO:0000256" key="2">
    <source>
        <dbReference type="ARBA" id="ARBA00008639"/>
    </source>
</evidence>
<dbReference type="InterPro" id="IPR027278">
    <property type="entry name" value="ACCD_DCysDesulf"/>
</dbReference>